<reference evidence="2" key="2">
    <citation type="submission" date="2019-02" db="EMBL/GenBank/DDBJ databases">
        <title>Opniocepnalus argus Var Kimnra genome.</title>
        <authorList>
            <person name="Zhou C."/>
            <person name="Xiao S."/>
        </authorList>
    </citation>
    <scope>NUCLEOTIDE SEQUENCE [LARGE SCALE GENOMIC DNA]</scope>
</reference>
<keyword evidence="2" id="KW-1185">Reference proteome</keyword>
<dbReference type="Proteomes" id="UP000503349">
    <property type="component" value="Chromosome 8"/>
</dbReference>
<sequence>MIKWHIHWKYSSNLTTTKERKPAILSICRGRARSSPMIFFLLFVNTLHSRKNIAMHKDKSTKRKQ</sequence>
<dbReference type="AlphaFoldDB" id="A0A6G1PSH3"/>
<accession>A0A6G1PSH3</accession>
<name>A0A6G1PSH3_CHAAH</name>
<proteinExistence type="predicted"/>
<reference evidence="1 2" key="1">
    <citation type="submission" date="2019-02" db="EMBL/GenBank/DDBJ databases">
        <title>Opniocepnalus argus genome.</title>
        <authorList>
            <person name="Zhou C."/>
            <person name="Xiao S."/>
        </authorList>
    </citation>
    <scope>NUCLEOTIDE SEQUENCE [LARGE SCALE GENOMIC DNA]</scope>
    <source>
        <strain evidence="1">OARG1902GOOAL</strain>
        <tissue evidence="1">Muscle</tissue>
    </source>
</reference>
<gene>
    <name evidence="1" type="ORF">EXN66_Car008614</name>
</gene>
<evidence type="ECO:0000313" key="1">
    <source>
        <dbReference type="EMBL" id="KAF3692938.1"/>
    </source>
</evidence>
<protein>
    <submittedName>
        <fullName evidence="1">Uncharacterized protein</fullName>
    </submittedName>
</protein>
<organism evidence="1 2">
    <name type="scientific">Channa argus</name>
    <name type="common">Northern snakehead</name>
    <name type="synonym">Ophicephalus argus</name>
    <dbReference type="NCBI Taxonomy" id="215402"/>
    <lineage>
        <taxon>Eukaryota</taxon>
        <taxon>Metazoa</taxon>
        <taxon>Chordata</taxon>
        <taxon>Craniata</taxon>
        <taxon>Vertebrata</taxon>
        <taxon>Euteleostomi</taxon>
        <taxon>Actinopterygii</taxon>
        <taxon>Neopterygii</taxon>
        <taxon>Teleostei</taxon>
        <taxon>Neoteleostei</taxon>
        <taxon>Acanthomorphata</taxon>
        <taxon>Anabantaria</taxon>
        <taxon>Anabantiformes</taxon>
        <taxon>Channoidei</taxon>
        <taxon>Channidae</taxon>
        <taxon>Channa</taxon>
    </lineage>
</organism>
<dbReference type="EMBL" id="CM015719">
    <property type="protein sequence ID" value="KAF3692938.1"/>
    <property type="molecule type" value="Genomic_DNA"/>
</dbReference>
<evidence type="ECO:0000313" key="2">
    <source>
        <dbReference type="Proteomes" id="UP000503349"/>
    </source>
</evidence>